<keyword evidence="11" id="KW-1185">Reference proteome</keyword>
<keyword evidence="6" id="KW-0482">Metalloprotease</keyword>
<comment type="cofactor">
    <cofactor evidence="1">
        <name>Zn(2+)</name>
        <dbReference type="ChEBI" id="CHEBI:29105"/>
    </cofactor>
</comment>
<dbReference type="AlphaFoldDB" id="A0A927C5Z6"/>
<dbReference type="Gene3D" id="3.40.630.10">
    <property type="entry name" value="Zn peptidases"/>
    <property type="match status" value="1"/>
</dbReference>
<feature type="domain" description="Peptidase M14" evidence="9">
    <location>
        <begin position="45"/>
        <end position="341"/>
    </location>
</feature>
<accession>A0A927C5Z6</accession>
<dbReference type="GO" id="GO:0005615">
    <property type="term" value="C:extracellular space"/>
    <property type="evidence" value="ECO:0007669"/>
    <property type="project" value="TreeGrafter"/>
</dbReference>
<evidence type="ECO:0000256" key="5">
    <source>
        <dbReference type="ARBA" id="ARBA00022833"/>
    </source>
</evidence>
<feature type="chain" id="PRO_5037690965" evidence="8">
    <location>
        <begin position="29"/>
        <end position="478"/>
    </location>
</feature>
<organism evidence="10 11">
    <name type="scientific">Paenibacillus oceani</name>
    <dbReference type="NCBI Taxonomy" id="2772510"/>
    <lineage>
        <taxon>Bacteria</taxon>
        <taxon>Bacillati</taxon>
        <taxon>Bacillota</taxon>
        <taxon>Bacilli</taxon>
        <taxon>Bacillales</taxon>
        <taxon>Paenibacillaceae</taxon>
        <taxon>Paenibacillus</taxon>
    </lineage>
</organism>
<dbReference type="EMBL" id="JACXJA010000001">
    <property type="protein sequence ID" value="MBD2860617.1"/>
    <property type="molecule type" value="Genomic_DNA"/>
</dbReference>
<dbReference type="Proteomes" id="UP000639396">
    <property type="component" value="Unassembled WGS sequence"/>
</dbReference>
<evidence type="ECO:0000313" key="10">
    <source>
        <dbReference type="EMBL" id="MBD2860617.1"/>
    </source>
</evidence>
<evidence type="ECO:0000256" key="2">
    <source>
        <dbReference type="ARBA" id="ARBA00005988"/>
    </source>
</evidence>
<dbReference type="PROSITE" id="PS52035">
    <property type="entry name" value="PEPTIDASE_M14"/>
    <property type="match status" value="1"/>
</dbReference>
<evidence type="ECO:0000313" key="11">
    <source>
        <dbReference type="Proteomes" id="UP000639396"/>
    </source>
</evidence>
<evidence type="ECO:0000256" key="6">
    <source>
        <dbReference type="ARBA" id="ARBA00023049"/>
    </source>
</evidence>
<dbReference type="InterPro" id="IPR000834">
    <property type="entry name" value="Peptidase_M14"/>
</dbReference>
<dbReference type="SMART" id="SM00631">
    <property type="entry name" value="Zn_pept"/>
    <property type="match status" value="1"/>
</dbReference>
<keyword evidence="3" id="KW-0645">Protease</keyword>
<evidence type="ECO:0000256" key="1">
    <source>
        <dbReference type="ARBA" id="ARBA00001947"/>
    </source>
</evidence>
<dbReference type="PANTHER" id="PTHR11705">
    <property type="entry name" value="PROTEASE FAMILY M14 CARBOXYPEPTIDASE A,B"/>
    <property type="match status" value="1"/>
</dbReference>
<dbReference type="GO" id="GO:0006508">
    <property type="term" value="P:proteolysis"/>
    <property type="evidence" value="ECO:0007669"/>
    <property type="project" value="UniProtKB-KW"/>
</dbReference>
<evidence type="ECO:0000256" key="8">
    <source>
        <dbReference type="SAM" id="SignalP"/>
    </source>
</evidence>
<keyword evidence="8" id="KW-0732">Signal</keyword>
<evidence type="ECO:0000256" key="3">
    <source>
        <dbReference type="ARBA" id="ARBA00022670"/>
    </source>
</evidence>
<dbReference type="PANTHER" id="PTHR11705:SF143">
    <property type="entry name" value="SLL0236 PROTEIN"/>
    <property type="match status" value="1"/>
</dbReference>
<evidence type="ECO:0000256" key="7">
    <source>
        <dbReference type="PROSITE-ProRule" id="PRU01379"/>
    </source>
</evidence>
<feature type="active site" description="Proton donor/acceptor" evidence="7">
    <location>
        <position position="308"/>
    </location>
</feature>
<sequence length="478" mass="54254">MRTRRSGRLTAMLAVLLGAAMMLGTVHAAVPESDKTSKNIVNPYEKITYALTIQHIDRLAEAYPDLIEVRTIGHTLFGREIRAVRLGKGEAQVLIDGAQHAREWMGTNLILYLIDRYAYAYENHVSYDGYDVRDILDRCSIWLVPMVNPDGVALQQEGLNAFPDYWHASLAVMNGHSVNFARWKANAQGIDVNRQYPAMWDGIRNSPAYPGYKNYKGTAPAETAEAAAMIRFVSETDPEIALSYHSSGEVLYWHFNTLSEHLARDTNMADTISAMTGYGLMKPEKNPSGGGFTDWFIMRFGRPGFTAEIGAYHAETELPLWTFADIWEDNKNVGLYLASEGYKLWRERYPVENVEEKLQLLKEVQLYSRPKEGYPVGAKLGPAKVTAEARLGNWYRVPTWLGPKWIQLDAGSYLQGHSETYKERIKLTDQTPLYPSPQSDESAILAQLDPQEVDALERWNDWLLIRTWLGDAWIKQHE</sequence>
<dbReference type="GO" id="GO:0004181">
    <property type="term" value="F:metallocarboxypeptidase activity"/>
    <property type="evidence" value="ECO:0007669"/>
    <property type="project" value="InterPro"/>
</dbReference>
<keyword evidence="4" id="KW-0378">Hydrolase</keyword>
<dbReference type="Pfam" id="PF00246">
    <property type="entry name" value="Peptidase_M14"/>
    <property type="match status" value="1"/>
</dbReference>
<evidence type="ECO:0000259" key="9">
    <source>
        <dbReference type="PROSITE" id="PS52035"/>
    </source>
</evidence>
<dbReference type="RefSeq" id="WP_190923883.1">
    <property type="nucleotide sequence ID" value="NZ_JACXJA010000001.1"/>
</dbReference>
<proteinExistence type="inferred from homology"/>
<dbReference type="SUPFAM" id="SSF53187">
    <property type="entry name" value="Zn-dependent exopeptidases"/>
    <property type="match status" value="1"/>
</dbReference>
<reference evidence="10" key="1">
    <citation type="submission" date="2020-09" db="EMBL/GenBank/DDBJ databases">
        <title>A novel bacterium of genus Paenibacillus, isolated from South China Sea.</title>
        <authorList>
            <person name="Huang H."/>
            <person name="Mo K."/>
            <person name="Hu Y."/>
        </authorList>
    </citation>
    <scope>NUCLEOTIDE SEQUENCE</scope>
    <source>
        <strain evidence="10">IB182363</strain>
    </source>
</reference>
<dbReference type="GO" id="GO:0008270">
    <property type="term" value="F:zinc ion binding"/>
    <property type="evidence" value="ECO:0007669"/>
    <property type="project" value="InterPro"/>
</dbReference>
<comment type="caution">
    <text evidence="10">The sequence shown here is derived from an EMBL/GenBank/DDBJ whole genome shotgun (WGS) entry which is preliminary data.</text>
</comment>
<keyword evidence="5" id="KW-0862">Zinc</keyword>
<name>A0A927C5Z6_9BACL</name>
<protein>
    <submittedName>
        <fullName evidence="10">Gamma-D-glutamyl-meso-diaminopimelate peptidase</fullName>
    </submittedName>
</protein>
<evidence type="ECO:0000256" key="4">
    <source>
        <dbReference type="ARBA" id="ARBA00022801"/>
    </source>
</evidence>
<gene>
    <name evidence="10" type="ORF">IDH45_01270</name>
</gene>
<dbReference type="PRINTS" id="PR00765">
    <property type="entry name" value="CRBOXYPTASEA"/>
</dbReference>
<comment type="similarity">
    <text evidence="2 7">Belongs to the peptidase M14 family.</text>
</comment>
<feature type="signal peptide" evidence="8">
    <location>
        <begin position="1"/>
        <end position="28"/>
    </location>
</feature>